<feature type="domain" description="Imm33-like" evidence="1">
    <location>
        <begin position="11"/>
        <end position="112"/>
    </location>
</feature>
<dbReference type="InterPro" id="IPR056509">
    <property type="entry name" value="Imm33-like"/>
</dbReference>
<protein>
    <recommendedName>
        <fullName evidence="1">Imm33-like domain-containing protein</fullName>
    </recommendedName>
</protein>
<dbReference type="AlphaFoldDB" id="A0A2S3YKZ2"/>
<dbReference type="Proteomes" id="UP000237511">
    <property type="component" value="Unassembled WGS sequence"/>
</dbReference>
<dbReference type="Pfam" id="PF24719">
    <property type="entry name" value="Imm33-like"/>
    <property type="match status" value="1"/>
</dbReference>
<sequence>MDLTDAVENAQKEICAKYGTAYYLSPPGMKVGIALNGWDGKTPINGLRHPPEGDTTGWYIWAGEMLSADTDFFKPLHVRHLAGWYPEIQKYLALPPGWRFLISGNYEDVWYDGSLLSV</sequence>
<reference evidence="2 3" key="1">
    <citation type="journal article" date="2014" name="Syst. Appl. Microbiol.">
        <title>Microsymbionts of Phaseolus vulgaris in acid and alkaline soils of Mexico.</title>
        <authorList>
            <person name="Verastegui-Valdes M.M."/>
            <person name="Zhang Y.J."/>
            <person name="Rivera-Orduna F.N."/>
            <person name="Cheng H.P."/>
            <person name="Sui X.H."/>
            <person name="Wang E.T."/>
        </authorList>
    </citation>
    <scope>NUCLEOTIDE SEQUENCE [LARGE SCALE GENOMIC DNA]</scope>
    <source>
        <strain evidence="2 3">FG01</strain>
    </source>
</reference>
<organism evidence="2 3">
    <name type="scientific">Sinorhizobium americanum</name>
    <dbReference type="NCBI Taxonomy" id="194963"/>
    <lineage>
        <taxon>Bacteria</taxon>
        <taxon>Pseudomonadati</taxon>
        <taxon>Pseudomonadota</taxon>
        <taxon>Alphaproteobacteria</taxon>
        <taxon>Hyphomicrobiales</taxon>
        <taxon>Rhizobiaceae</taxon>
        <taxon>Sinorhizobium/Ensifer group</taxon>
        <taxon>Sinorhizobium</taxon>
    </lineage>
</organism>
<name>A0A2S3YKZ2_9HYPH</name>
<dbReference type="EMBL" id="LODU01000047">
    <property type="protein sequence ID" value="POH28658.1"/>
    <property type="molecule type" value="Genomic_DNA"/>
</dbReference>
<proteinExistence type="predicted"/>
<accession>A0A2S3YKZ2</accession>
<evidence type="ECO:0000259" key="1">
    <source>
        <dbReference type="Pfam" id="PF24719"/>
    </source>
</evidence>
<gene>
    <name evidence="2" type="ORF">ATY31_19060</name>
</gene>
<dbReference type="RefSeq" id="WP_097525533.1">
    <property type="nucleotide sequence ID" value="NZ_LODU01000047.1"/>
</dbReference>
<evidence type="ECO:0000313" key="3">
    <source>
        <dbReference type="Proteomes" id="UP000237511"/>
    </source>
</evidence>
<comment type="caution">
    <text evidence="2">The sequence shown here is derived from an EMBL/GenBank/DDBJ whole genome shotgun (WGS) entry which is preliminary data.</text>
</comment>
<evidence type="ECO:0000313" key="2">
    <source>
        <dbReference type="EMBL" id="POH28658.1"/>
    </source>
</evidence>